<comment type="domain">
    <text evidence="3">The QLQ domain and WRC domain may be involved in protein-protein interaction and DNA-binding, respectively.</text>
</comment>
<dbReference type="Proteomes" id="UP001281410">
    <property type="component" value="Unassembled WGS sequence"/>
</dbReference>
<dbReference type="GO" id="GO:0032502">
    <property type="term" value="P:developmental process"/>
    <property type="evidence" value="ECO:0007669"/>
    <property type="project" value="InterPro"/>
</dbReference>
<dbReference type="PROSITE" id="PS51667">
    <property type="entry name" value="WRC"/>
    <property type="match status" value="1"/>
</dbReference>
<dbReference type="Pfam" id="PF08879">
    <property type="entry name" value="WRC"/>
    <property type="match status" value="1"/>
</dbReference>
<proteinExistence type="inferred from homology"/>
<comment type="subcellular location">
    <subcellularLocation>
        <location evidence="3">Nucleus</location>
    </subcellularLocation>
</comment>
<evidence type="ECO:0000256" key="2">
    <source>
        <dbReference type="PROSITE-ProRule" id="PRU01002"/>
    </source>
</evidence>
<dbReference type="EMBL" id="JANJYJ010000005">
    <property type="protein sequence ID" value="KAK3211015.1"/>
    <property type="molecule type" value="Genomic_DNA"/>
</dbReference>
<protein>
    <recommendedName>
        <fullName evidence="3">Growth-regulating factor</fullName>
    </recommendedName>
</protein>
<dbReference type="GO" id="GO:0005524">
    <property type="term" value="F:ATP binding"/>
    <property type="evidence" value="ECO:0007669"/>
    <property type="project" value="UniProtKB-UniRule"/>
</dbReference>
<evidence type="ECO:0000256" key="1">
    <source>
        <dbReference type="ARBA" id="ARBA00023242"/>
    </source>
</evidence>
<dbReference type="InterPro" id="IPR031137">
    <property type="entry name" value="GRF"/>
</dbReference>
<feature type="region of interest" description="Disordered" evidence="4">
    <location>
        <begin position="318"/>
        <end position="339"/>
    </location>
</feature>
<evidence type="ECO:0000313" key="6">
    <source>
        <dbReference type="EMBL" id="KAK3211015.1"/>
    </source>
</evidence>
<evidence type="ECO:0000259" key="5">
    <source>
        <dbReference type="PROSITE" id="PS51667"/>
    </source>
</evidence>
<evidence type="ECO:0000313" key="7">
    <source>
        <dbReference type="Proteomes" id="UP001281410"/>
    </source>
</evidence>
<evidence type="ECO:0000256" key="3">
    <source>
        <dbReference type="RuleBase" id="RU367127"/>
    </source>
</evidence>
<dbReference type="GO" id="GO:0005634">
    <property type="term" value="C:nucleus"/>
    <property type="evidence" value="ECO:0007669"/>
    <property type="project" value="UniProtKB-SubCell"/>
</dbReference>
<comment type="function">
    <text evidence="3">Transcription activator.</text>
</comment>
<comment type="caution">
    <text evidence="2">Lacks conserved residue(s) required for the propagation of feature annotation.</text>
</comment>
<keyword evidence="3" id="KW-0010">Activator</keyword>
<feature type="compositionally biased region" description="Low complexity" evidence="4">
    <location>
        <begin position="181"/>
        <end position="200"/>
    </location>
</feature>
<comment type="caution">
    <text evidence="6">The sequence shown here is derived from an EMBL/GenBank/DDBJ whole genome shotgun (WGS) entry which is preliminary data.</text>
</comment>
<dbReference type="PANTHER" id="PTHR31602:SF8">
    <property type="entry name" value="GROWTH-REGULATING FACTOR 5"/>
    <property type="match status" value="1"/>
</dbReference>
<evidence type="ECO:0000256" key="4">
    <source>
        <dbReference type="SAM" id="MobiDB-lite"/>
    </source>
</evidence>
<keyword evidence="7" id="KW-1185">Reference proteome</keyword>
<sequence length="361" mass="40372">MPRTGNKIPVSGTMPLQLQGMTPLLRPNYMVSSNNTAARQQQMLSFSSKIYTPSSSAYTIAGYGYRSSNPGMHVPYSRIRGNFTQSQLNELNRQLWMMTHITVNVPLRSRLLNYLYGSKGTFYVGSGSNDSEPGRCRRTDGKKWRCSRKVAPQQKFCREHKHRAQAHYRSRKLLEGPTHQAPTGPTSSMSTSTSGGASTMQPVAAIPSSSMSTCGGASTKQPCITIPSANVIVIRENHVFDKAEEQPHSLCPLVPGLGSSDSHSSFLLNTESNVDEFFIDLTSSDDNQESQDQESHHNSKIEIEEFFIDLTLSDEESLHKSNDEQISAPEPKDELESPVINWPDNFETEWTQFTKFYFDNK</sequence>
<name>A0AAE0AD38_9ROSI</name>
<dbReference type="PANTHER" id="PTHR31602">
    <property type="entry name" value="GROWTH-REGULATING FACTOR 5"/>
    <property type="match status" value="1"/>
</dbReference>
<dbReference type="GO" id="GO:0006351">
    <property type="term" value="P:DNA-templated transcription"/>
    <property type="evidence" value="ECO:0007669"/>
    <property type="project" value="UniProtKB-UniRule"/>
</dbReference>
<feature type="region of interest" description="Disordered" evidence="4">
    <location>
        <begin position="167"/>
        <end position="212"/>
    </location>
</feature>
<gene>
    <name evidence="6" type="ORF">Dsin_015721</name>
</gene>
<keyword evidence="3" id="KW-0805">Transcription regulation</keyword>
<dbReference type="AlphaFoldDB" id="A0AAE0AD38"/>
<keyword evidence="1 3" id="KW-0539">Nucleus</keyword>
<keyword evidence="3" id="KW-0804">Transcription</keyword>
<organism evidence="6 7">
    <name type="scientific">Dipteronia sinensis</name>
    <dbReference type="NCBI Taxonomy" id="43782"/>
    <lineage>
        <taxon>Eukaryota</taxon>
        <taxon>Viridiplantae</taxon>
        <taxon>Streptophyta</taxon>
        <taxon>Embryophyta</taxon>
        <taxon>Tracheophyta</taxon>
        <taxon>Spermatophyta</taxon>
        <taxon>Magnoliopsida</taxon>
        <taxon>eudicotyledons</taxon>
        <taxon>Gunneridae</taxon>
        <taxon>Pentapetalae</taxon>
        <taxon>rosids</taxon>
        <taxon>malvids</taxon>
        <taxon>Sapindales</taxon>
        <taxon>Sapindaceae</taxon>
        <taxon>Hippocastanoideae</taxon>
        <taxon>Acereae</taxon>
        <taxon>Dipteronia</taxon>
    </lineage>
</organism>
<comment type="similarity">
    <text evidence="3">Belongs to the GRF family.</text>
</comment>
<reference evidence="6" key="1">
    <citation type="journal article" date="2023" name="Plant J.">
        <title>Genome sequences and population genomics provide insights into the demographic history, inbreeding, and mutation load of two 'living fossil' tree species of Dipteronia.</title>
        <authorList>
            <person name="Feng Y."/>
            <person name="Comes H.P."/>
            <person name="Chen J."/>
            <person name="Zhu S."/>
            <person name="Lu R."/>
            <person name="Zhang X."/>
            <person name="Li P."/>
            <person name="Qiu J."/>
            <person name="Olsen K.M."/>
            <person name="Qiu Y."/>
        </authorList>
    </citation>
    <scope>NUCLEOTIDE SEQUENCE</scope>
    <source>
        <strain evidence="6">NBL</strain>
    </source>
</reference>
<accession>A0AAE0AD38</accession>
<feature type="domain" description="WRC" evidence="5">
    <location>
        <begin position="130"/>
        <end position="176"/>
    </location>
</feature>
<dbReference type="InterPro" id="IPR014977">
    <property type="entry name" value="WRC_dom"/>
</dbReference>